<gene>
    <name evidence="1" type="ORF">SAMEA4029009_CIC11G00000000736</name>
</gene>
<dbReference type="EMBL" id="LT635765">
    <property type="protein sequence ID" value="SGZ51198.1"/>
    <property type="molecule type" value="Genomic_DNA"/>
</dbReference>
<organism evidence="1 2">
    <name type="scientific">Sungouiella intermedia</name>
    <dbReference type="NCBI Taxonomy" id="45354"/>
    <lineage>
        <taxon>Eukaryota</taxon>
        <taxon>Fungi</taxon>
        <taxon>Dikarya</taxon>
        <taxon>Ascomycota</taxon>
        <taxon>Saccharomycotina</taxon>
        <taxon>Pichiomycetes</taxon>
        <taxon>Metschnikowiaceae</taxon>
        <taxon>Sungouiella</taxon>
    </lineage>
</organism>
<evidence type="ECO:0000313" key="2">
    <source>
        <dbReference type="Proteomes" id="UP000182259"/>
    </source>
</evidence>
<dbReference type="Proteomes" id="UP000182259">
    <property type="component" value="Chromosome II"/>
</dbReference>
<evidence type="ECO:0000313" key="1">
    <source>
        <dbReference type="EMBL" id="SGZ51198.1"/>
    </source>
</evidence>
<protein>
    <submittedName>
        <fullName evidence="1">CIC11C00000000736</fullName>
    </submittedName>
</protein>
<accession>A0A1L0DFL8</accession>
<proteinExistence type="predicted"/>
<dbReference type="AlphaFoldDB" id="A0A1L0DFL8"/>
<name>A0A1L0DFL8_9ASCO</name>
<reference evidence="1 2" key="1">
    <citation type="submission" date="2016-10" db="EMBL/GenBank/DDBJ databases">
        <authorList>
            <person name="de Groot N.N."/>
        </authorList>
    </citation>
    <scope>NUCLEOTIDE SEQUENCE [LARGE SCALE GENOMIC DNA]</scope>
    <source>
        <strain evidence="1 2">PYCC 4715</strain>
    </source>
</reference>
<sequence length="72" mass="8090">MSSFTKYINSFKNDQKTNFDLVVKKPATAVDDSAIMNQASAAPQPQQRRWSYVTYLNEGTYHGDGDNLMLGL</sequence>